<dbReference type="EMBL" id="FNHI01000026">
    <property type="protein sequence ID" value="SDN40239.1"/>
    <property type="molecule type" value="Genomic_DNA"/>
</dbReference>
<dbReference type="AlphaFoldDB" id="A0A1H0B3M6"/>
<proteinExistence type="predicted"/>
<dbReference type="GeneID" id="96657149"/>
<gene>
    <name evidence="1" type="ORF">SAMN05444921_12633</name>
</gene>
<dbReference type="RefSeq" id="WP_167746132.1">
    <property type="nucleotide sequence ID" value="NZ_FNHI01000026.1"/>
</dbReference>
<organism evidence="1 2">
    <name type="scientific">Streptomyces wuyuanensis</name>
    <dbReference type="NCBI Taxonomy" id="1196353"/>
    <lineage>
        <taxon>Bacteria</taxon>
        <taxon>Bacillati</taxon>
        <taxon>Actinomycetota</taxon>
        <taxon>Actinomycetes</taxon>
        <taxon>Kitasatosporales</taxon>
        <taxon>Streptomycetaceae</taxon>
        <taxon>Streptomyces</taxon>
    </lineage>
</organism>
<keyword evidence="2" id="KW-1185">Reference proteome</keyword>
<sequence>MEWWIWLIIAVTVLAVAASSAVALQAWRRSGGVIAGGKPQTGKRGGTT</sequence>
<name>A0A1H0B3M6_9ACTN</name>
<protein>
    <submittedName>
        <fullName evidence="1">Uncharacterized protein</fullName>
    </submittedName>
</protein>
<accession>A0A1H0B3M6</accession>
<reference evidence="2" key="1">
    <citation type="submission" date="2016-10" db="EMBL/GenBank/DDBJ databases">
        <authorList>
            <person name="Varghese N."/>
            <person name="Submissions S."/>
        </authorList>
    </citation>
    <scope>NUCLEOTIDE SEQUENCE [LARGE SCALE GENOMIC DNA]</scope>
    <source>
        <strain evidence="2">CGMCC 4.7042</strain>
    </source>
</reference>
<evidence type="ECO:0000313" key="2">
    <source>
        <dbReference type="Proteomes" id="UP000199063"/>
    </source>
</evidence>
<dbReference type="Proteomes" id="UP000199063">
    <property type="component" value="Unassembled WGS sequence"/>
</dbReference>
<evidence type="ECO:0000313" key="1">
    <source>
        <dbReference type="EMBL" id="SDN40239.1"/>
    </source>
</evidence>